<sequence length="110" mass="11987">MIFAAQKVQVWARRSCAAAPRMGCPGPDGVAPLAGVQWFKHGCRHGLLVQNIERAGRATRIVSIWLARARWVLIAEPVRSVRYLGNSTPAWYLTDAISGSPNALQAAGHR</sequence>
<reference evidence="1" key="2">
    <citation type="journal article" date="1995" name="Gene">
        <title>Genomic organization of the mycobacterial sigma gene cluster.</title>
        <authorList>
            <person name="Doukhan L."/>
            <person name="Predich M."/>
            <person name="Nair G."/>
            <person name="Dussurget O."/>
            <person name="Mandic-Mulec I."/>
            <person name="Cole S.T."/>
            <person name="Smith D.R."/>
            <person name="Smith I."/>
        </authorList>
    </citation>
    <scope>NUCLEOTIDE SEQUENCE</scope>
</reference>
<protein>
    <submittedName>
        <fullName evidence="1">B1308_F1_9</fullName>
    </submittedName>
</protein>
<dbReference type="AlphaFoldDB" id="Q49661"/>
<organism evidence="1">
    <name type="scientific">Mycobacterium leprae</name>
    <dbReference type="NCBI Taxonomy" id="1769"/>
    <lineage>
        <taxon>Bacteria</taxon>
        <taxon>Bacillati</taxon>
        <taxon>Actinomycetota</taxon>
        <taxon>Actinomycetes</taxon>
        <taxon>Mycobacteriales</taxon>
        <taxon>Mycobacteriaceae</taxon>
        <taxon>Mycobacterium</taxon>
    </lineage>
</organism>
<proteinExistence type="predicted"/>
<reference evidence="1" key="1">
    <citation type="submission" date="1994-03" db="EMBL/GenBank/DDBJ databases">
        <authorList>
            <person name="Robison K."/>
        </authorList>
    </citation>
    <scope>NUCLEOTIDE SEQUENCE</scope>
</reference>
<accession>Q49661</accession>
<name>Q49661_MYCLR</name>
<dbReference type="EMBL" id="U00012">
    <property type="protein sequence ID" value="AAA85938.1"/>
    <property type="molecule type" value="Genomic_DNA"/>
</dbReference>
<evidence type="ECO:0000313" key="1">
    <source>
        <dbReference type="EMBL" id="AAA85938.1"/>
    </source>
</evidence>